<dbReference type="PROSITE" id="PS50113">
    <property type="entry name" value="PAC"/>
    <property type="match status" value="4"/>
</dbReference>
<dbReference type="EMBL" id="JARGDL010000009">
    <property type="protein sequence ID" value="MDF1612053.1"/>
    <property type="molecule type" value="Genomic_DNA"/>
</dbReference>
<dbReference type="PROSITE" id="PS50109">
    <property type="entry name" value="HIS_KIN"/>
    <property type="match status" value="1"/>
</dbReference>
<dbReference type="InterPro" id="IPR001610">
    <property type="entry name" value="PAC"/>
</dbReference>
<dbReference type="SUPFAM" id="SSF55874">
    <property type="entry name" value="ATPase domain of HSP90 chaperone/DNA topoisomerase II/histidine kinase"/>
    <property type="match status" value="1"/>
</dbReference>
<dbReference type="PANTHER" id="PTHR43304">
    <property type="entry name" value="PHYTOCHROME-LIKE PROTEIN CPH1"/>
    <property type="match status" value="1"/>
</dbReference>
<dbReference type="Pfam" id="PF13426">
    <property type="entry name" value="PAS_9"/>
    <property type="match status" value="2"/>
</dbReference>
<name>A0AAE3P2T2_9BACT</name>
<dbReference type="Gene3D" id="1.10.287.130">
    <property type="match status" value="1"/>
</dbReference>
<evidence type="ECO:0000259" key="9">
    <source>
        <dbReference type="PROSITE" id="PS50113"/>
    </source>
</evidence>
<dbReference type="Pfam" id="PF13185">
    <property type="entry name" value="GAF_2"/>
    <property type="match status" value="1"/>
</dbReference>
<dbReference type="AlphaFoldDB" id="A0AAE3P2T2"/>
<keyword evidence="6" id="KW-1133">Transmembrane helix</keyword>
<keyword evidence="11" id="KW-1185">Reference proteome</keyword>
<dbReference type="Pfam" id="PF00989">
    <property type="entry name" value="PAS"/>
    <property type="match status" value="1"/>
</dbReference>
<dbReference type="NCBIfam" id="TIGR00229">
    <property type="entry name" value="sensory_box"/>
    <property type="match status" value="4"/>
</dbReference>
<sequence>MSIFKRFKKSYSLLLLVNLLQIAIVVILYNTTERVIKTDKNERNLNKITQHLDSVLISLKDAQRGERGFVISGKETYLETFFSAKNRLNRIIDDLETSLKEQNKVQQNLISSERLMKNALAKFDEIIKIRKEKGAVLEKLTRVDYEAKLFIDTFQNKIRPIENYEKEMLNNNVRESLSSLQEMVILLVISGFVIVVLIILLSINLIRNILKSEDLSLKLEGSEKKYNFLFELSVDGIIVADLNGIITDCNTAACKIFGYSKQELIGKSYHIIWPDEQKHLLPAKIIRDTKTGDRLIDRTYVKKDGTILYAEVYTKLIEINGISNVIAHIRDVTDKKQAQKAIAKSEEKYRNLFERSLAGIFRATTDGQIIECNAEYLKVLGYNSIDDIKKISTKSIYADPRDREKLIELLRERKEVKDYVMKLKKKDGSYVWVYDNVSLIYDEDLKKEVLFGTMVDITAQKEAEKEIELLAHSLESISECISITDENNIILYVNNAFVKTYGYSKEELIGRDISIVQPQPQEVPGIRSDILNLTKKGGWKGELINKRKDGSEFPVYLSTSIVKDSENNAIALIGVAMDITERKRAEEEIYRLNRIYTLLSNINQALVRIKDKRQLFETACKIAIDDGKFKMSWIGLFDEQSGELKVEYSHGFDDGYLDEVIVNKKSYSDGVKPISELTTTGKALIFNDIEKLDANLFWRQQALKRGYKSNIIFPLKVFGNIIGIYSLFSDQAGFFEEKEIKLLEEMSEDISFALETMELEKKRKESESLFYTLADNSPVGIFRTNASGYTTYVNPKWCQLAGMKAEEALGDGWLKAVHHEDRKRVSDSWHLATEEKKSSITEYRFLRPDGSIAWVMGQAIPELNSNGQINGYIGTITDITNIKLYEHELIKAKEVAEKANKLKDAFINIISHEIRTPLNGMLGLSSIIKENYASYITKEDEFLFTGIDISARRIIRTFDTILNYSRLQIGEYTGNFKEIDLYTICERIIHQNREAAEKKQLELIFDSKCVEAKIIGDEYSITEAVLNLVENAIKFTKKGFVKVTLSTGKTGGITIEVKDTGIGIDDEYLKHLFEPYRQEEMGYNRNYEGLGLGLALAKKFIEYNHGLLLVESKKGEGTIFTIKF</sequence>
<comment type="caution">
    <text evidence="10">The sequence shown here is derived from an EMBL/GenBank/DDBJ whole genome shotgun (WGS) entry which is preliminary data.</text>
</comment>
<feature type="transmembrane region" description="Helical" evidence="6">
    <location>
        <begin position="12"/>
        <end position="29"/>
    </location>
</feature>
<feature type="transmembrane region" description="Helical" evidence="6">
    <location>
        <begin position="183"/>
        <end position="206"/>
    </location>
</feature>
<protein>
    <recommendedName>
        <fullName evidence="2">histidine kinase</fullName>
        <ecNumber evidence="2">2.7.13.3</ecNumber>
    </recommendedName>
</protein>
<dbReference type="GO" id="GO:0000155">
    <property type="term" value="F:phosphorelay sensor kinase activity"/>
    <property type="evidence" value="ECO:0007669"/>
    <property type="project" value="InterPro"/>
</dbReference>
<keyword evidence="3" id="KW-0597">Phosphoprotein</keyword>
<dbReference type="PANTHER" id="PTHR43304:SF1">
    <property type="entry name" value="PAC DOMAIN-CONTAINING PROTEIN"/>
    <property type="match status" value="1"/>
</dbReference>
<dbReference type="CDD" id="cd19410">
    <property type="entry name" value="HK9-like_sensor"/>
    <property type="match status" value="1"/>
</dbReference>
<dbReference type="InterPro" id="IPR036097">
    <property type="entry name" value="HisK_dim/P_sf"/>
</dbReference>
<evidence type="ECO:0000313" key="10">
    <source>
        <dbReference type="EMBL" id="MDF1612053.1"/>
    </source>
</evidence>
<dbReference type="Pfam" id="PF08447">
    <property type="entry name" value="PAS_3"/>
    <property type="match status" value="1"/>
</dbReference>
<dbReference type="SMART" id="SM00387">
    <property type="entry name" value="HATPase_c"/>
    <property type="match status" value="1"/>
</dbReference>
<dbReference type="SMART" id="SM00388">
    <property type="entry name" value="HisKA"/>
    <property type="match status" value="1"/>
</dbReference>
<dbReference type="PRINTS" id="PR00344">
    <property type="entry name" value="BCTRLSENSOR"/>
</dbReference>
<evidence type="ECO:0000256" key="4">
    <source>
        <dbReference type="ARBA" id="ARBA00022679"/>
    </source>
</evidence>
<feature type="domain" description="PAS" evidence="8">
    <location>
        <begin position="766"/>
        <end position="836"/>
    </location>
</feature>
<comment type="catalytic activity">
    <reaction evidence="1">
        <text>ATP + protein L-histidine = ADP + protein N-phospho-L-histidine.</text>
        <dbReference type="EC" id="2.7.13.3"/>
    </reaction>
</comment>
<feature type="domain" description="PAC" evidence="9">
    <location>
        <begin position="537"/>
        <end position="591"/>
    </location>
</feature>
<dbReference type="InterPro" id="IPR007891">
    <property type="entry name" value="CHASE3"/>
</dbReference>
<dbReference type="GO" id="GO:0006355">
    <property type="term" value="P:regulation of DNA-templated transcription"/>
    <property type="evidence" value="ECO:0007669"/>
    <property type="project" value="InterPro"/>
</dbReference>
<dbReference type="RefSeq" id="WP_321535821.1">
    <property type="nucleotide sequence ID" value="NZ_JARGDL010000009.1"/>
</dbReference>
<evidence type="ECO:0000256" key="6">
    <source>
        <dbReference type="SAM" id="Phobius"/>
    </source>
</evidence>
<feature type="domain" description="PAC" evidence="9">
    <location>
        <begin position="294"/>
        <end position="344"/>
    </location>
</feature>
<dbReference type="InterPro" id="IPR000700">
    <property type="entry name" value="PAS-assoc_C"/>
</dbReference>
<evidence type="ECO:0000259" key="8">
    <source>
        <dbReference type="PROSITE" id="PS50112"/>
    </source>
</evidence>
<keyword evidence="5" id="KW-0418">Kinase</keyword>
<evidence type="ECO:0000256" key="1">
    <source>
        <dbReference type="ARBA" id="ARBA00000085"/>
    </source>
</evidence>
<keyword evidence="6" id="KW-0812">Transmembrane</keyword>
<dbReference type="Pfam" id="PF02518">
    <property type="entry name" value="HATPase_c"/>
    <property type="match status" value="1"/>
</dbReference>
<dbReference type="InterPro" id="IPR013655">
    <property type="entry name" value="PAS_fold_3"/>
</dbReference>
<feature type="domain" description="PAC" evidence="9">
    <location>
        <begin position="417"/>
        <end position="469"/>
    </location>
</feature>
<feature type="domain" description="PAS" evidence="8">
    <location>
        <begin position="466"/>
        <end position="522"/>
    </location>
</feature>
<dbReference type="InterPro" id="IPR003018">
    <property type="entry name" value="GAF"/>
</dbReference>
<dbReference type="InterPro" id="IPR000014">
    <property type="entry name" value="PAS"/>
</dbReference>
<dbReference type="CDD" id="cd00130">
    <property type="entry name" value="PAS"/>
    <property type="match status" value="4"/>
</dbReference>
<evidence type="ECO:0000256" key="2">
    <source>
        <dbReference type="ARBA" id="ARBA00012438"/>
    </source>
</evidence>
<dbReference type="InterPro" id="IPR003594">
    <property type="entry name" value="HATPase_dom"/>
</dbReference>
<feature type="domain" description="Histidine kinase" evidence="7">
    <location>
        <begin position="909"/>
        <end position="1124"/>
    </location>
</feature>
<dbReference type="SUPFAM" id="SSF47384">
    <property type="entry name" value="Homodimeric domain of signal transducing histidine kinase"/>
    <property type="match status" value="1"/>
</dbReference>
<dbReference type="InterPro" id="IPR035965">
    <property type="entry name" value="PAS-like_dom_sf"/>
</dbReference>
<dbReference type="SMART" id="SM00086">
    <property type="entry name" value="PAC"/>
    <property type="match status" value="4"/>
</dbReference>
<dbReference type="InterPro" id="IPR013767">
    <property type="entry name" value="PAS_fold"/>
</dbReference>
<keyword evidence="4" id="KW-0808">Transferase</keyword>
<dbReference type="InterPro" id="IPR036890">
    <property type="entry name" value="HATPase_C_sf"/>
</dbReference>
<feature type="domain" description="PAS" evidence="8">
    <location>
        <begin position="222"/>
        <end position="293"/>
    </location>
</feature>
<reference evidence="10" key="1">
    <citation type="submission" date="2023-03" db="EMBL/GenBank/DDBJ databases">
        <title>Stygiobacter electus gen. nov., sp. nov., facultatively anaerobic thermotolerant bacterium of the class Ignavibacteria from a well of Yessentuki mineral water deposit.</title>
        <authorList>
            <person name="Podosokorskaya O.A."/>
            <person name="Elcheninov A.G."/>
            <person name="Petrova N.F."/>
            <person name="Zavarzina D.G."/>
            <person name="Kublanov I.V."/>
            <person name="Merkel A.Y."/>
        </authorList>
    </citation>
    <scope>NUCLEOTIDE SEQUENCE</scope>
    <source>
        <strain evidence="10">09-Me</strain>
    </source>
</reference>
<dbReference type="Pfam" id="PF00512">
    <property type="entry name" value="HisKA"/>
    <property type="match status" value="1"/>
</dbReference>
<dbReference type="InterPro" id="IPR003661">
    <property type="entry name" value="HisK_dim/P_dom"/>
</dbReference>
<accession>A0AAE3P2T2</accession>
<dbReference type="SMART" id="SM00091">
    <property type="entry name" value="PAS"/>
    <property type="match status" value="4"/>
</dbReference>
<dbReference type="Gene3D" id="3.30.450.40">
    <property type="match status" value="1"/>
</dbReference>
<dbReference type="InterPro" id="IPR029016">
    <property type="entry name" value="GAF-like_dom_sf"/>
</dbReference>
<evidence type="ECO:0000256" key="3">
    <source>
        <dbReference type="ARBA" id="ARBA00022553"/>
    </source>
</evidence>
<evidence type="ECO:0000256" key="5">
    <source>
        <dbReference type="ARBA" id="ARBA00022777"/>
    </source>
</evidence>
<dbReference type="SUPFAM" id="SSF55785">
    <property type="entry name" value="PYP-like sensor domain (PAS domain)"/>
    <property type="match status" value="4"/>
</dbReference>
<dbReference type="PROSITE" id="PS50112">
    <property type="entry name" value="PAS"/>
    <property type="match status" value="4"/>
</dbReference>
<organism evidence="10 11">
    <name type="scientific">Stygiobacter electus</name>
    <dbReference type="NCBI Taxonomy" id="3032292"/>
    <lineage>
        <taxon>Bacteria</taxon>
        <taxon>Pseudomonadati</taxon>
        <taxon>Ignavibacteriota</taxon>
        <taxon>Ignavibacteria</taxon>
        <taxon>Ignavibacteriales</taxon>
        <taxon>Melioribacteraceae</taxon>
        <taxon>Stygiobacter</taxon>
    </lineage>
</organism>
<feature type="domain" description="PAS" evidence="8">
    <location>
        <begin position="345"/>
        <end position="412"/>
    </location>
</feature>
<proteinExistence type="predicted"/>
<keyword evidence="6" id="KW-0472">Membrane</keyword>
<gene>
    <name evidence="10" type="ORF">P0M35_07810</name>
</gene>
<dbReference type="Pfam" id="PF05227">
    <property type="entry name" value="CHASE3"/>
    <property type="match status" value="1"/>
</dbReference>
<dbReference type="Gene3D" id="3.30.565.10">
    <property type="entry name" value="Histidine kinase-like ATPase, C-terminal domain"/>
    <property type="match status" value="1"/>
</dbReference>
<dbReference type="SUPFAM" id="SSF55781">
    <property type="entry name" value="GAF domain-like"/>
    <property type="match status" value="1"/>
</dbReference>
<dbReference type="InterPro" id="IPR004358">
    <property type="entry name" value="Sig_transdc_His_kin-like_C"/>
</dbReference>
<dbReference type="EC" id="2.7.13.3" evidence="2"/>
<dbReference type="InterPro" id="IPR052162">
    <property type="entry name" value="Sensor_kinase/Photoreceptor"/>
</dbReference>
<feature type="domain" description="PAC" evidence="9">
    <location>
        <begin position="839"/>
        <end position="891"/>
    </location>
</feature>
<dbReference type="CDD" id="cd00082">
    <property type="entry name" value="HisKA"/>
    <property type="match status" value="1"/>
</dbReference>
<evidence type="ECO:0000259" key="7">
    <source>
        <dbReference type="PROSITE" id="PS50109"/>
    </source>
</evidence>
<dbReference type="InterPro" id="IPR005467">
    <property type="entry name" value="His_kinase_dom"/>
</dbReference>
<evidence type="ECO:0000313" key="11">
    <source>
        <dbReference type="Proteomes" id="UP001221302"/>
    </source>
</evidence>
<dbReference type="Proteomes" id="UP001221302">
    <property type="component" value="Unassembled WGS sequence"/>
</dbReference>
<dbReference type="Gene3D" id="3.30.450.20">
    <property type="entry name" value="PAS domain"/>
    <property type="match status" value="4"/>
</dbReference>